<dbReference type="InterPro" id="IPR005939">
    <property type="entry name" value="BLH_phosphatase-like"/>
</dbReference>
<dbReference type="Pfam" id="PF04273">
    <property type="entry name" value="BLH_phosphatase"/>
    <property type="match status" value="1"/>
</dbReference>
<feature type="domain" description="Beta-lactamase hydrolase-like protein phosphatase-like" evidence="1">
    <location>
        <begin position="5"/>
        <end position="108"/>
    </location>
</feature>
<accession>A0ABV7X968</accession>
<keyword evidence="2" id="KW-0808">Transferase</keyword>
<sequence length="142" mass="14193">MFIRINDSLSVAGQIGPAEIAEAKAQGFTRIVNNRPDGEAPDQPAGDVIAQAAADAGLDYVAIPAAGGFSVPQVEAMAAALADAGGPVLAFCRSGTRSTNLWALASAMQGGDPDALIEQAGAAGYDISGLTPALRQLSAAAR</sequence>
<keyword evidence="3" id="KW-1185">Reference proteome</keyword>
<proteinExistence type="predicted"/>
<protein>
    <submittedName>
        <fullName evidence="2">TIGR01244 family sulfur transferase</fullName>
    </submittedName>
</protein>
<dbReference type="InterPro" id="IPR029021">
    <property type="entry name" value="Prot-tyrosine_phosphatase-like"/>
</dbReference>
<dbReference type="NCBIfam" id="TIGR01244">
    <property type="entry name" value="TIGR01244 family sulfur transferase"/>
    <property type="match status" value="1"/>
</dbReference>
<dbReference type="GO" id="GO:0016740">
    <property type="term" value="F:transferase activity"/>
    <property type="evidence" value="ECO:0007669"/>
    <property type="project" value="UniProtKB-KW"/>
</dbReference>
<dbReference type="Proteomes" id="UP001595615">
    <property type="component" value="Unassembled WGS sequence"/>
</dbReference>
<organism evidence="2 3">
    <name type="scientific">Sphingoaurantiacus capsulatus</name>
    <dbReference type="NCBI Taxonomy" id="1771310"/>
    <lineage>
        <taxon>Bacteria</taxon>
        <taxon>Pseudomonadati</taxon>
        <taxon>Pseudomonadota</taxon>
        <taxon>Alphaproteobacteria</taxon>
        <taxon>Sphingomonadales</taxon>
        <taxon>Sphingosinicellaceae</taxon>
        <taxon>Sphingoaurantiacus</taxon>
    </lineage>
</organism>
<evidence type="ECO:0000313" key="2">
    <source>
        <dbReference type="EMBL" id="MFC3712391.1"/>
    </source>
</evidence>
<dbReference type="Gene3D" id="3.90.190.10">
    <property type="entry name" value="Protein tyrosine phosphatase superfamily"/>
    <property type="match status" value="1"/>
</dbReference>
<dbReference type="SUPFAM" id="SSF52799">
    <property type="entry name" value="(Phosphotyrosine protein) phosphatases II"/>
    <property type="match status" value="1"/>
</dbReference>
<gene>
    <name evidence="2" type="ORF">ACFOMD_07410</name>
</gene>
<name>A0ABV7X968_9SPHN</name>
<dbReference type="RefSeq" id="WP_380859168.1">
    <property type="nucleotide sequence ID" value="NZ_JBHRXV010000004.1"/>
</dbReference>
<evidence type="ECO:0000259" key="1">
    <source>
        <dbReference type="Pfam" id="PF04273"/>
    </source>
</evidence>
<dbReference type="CDD" id="cd14503">
    <property type="entry name" value="PTP-bact"/>
    <property type="match status" value="1"/>
</dbReference>
<reference evidence="3" key="1">
    <citation type="journal article" date="2019" name="Int. J. Syst. Evol. Microbiol.">
        <title>The Global Catalogue of Microorganisms (GCM) 10K type strain sequencing project: providing services to taxonomists for standard genome sequencing and annotation.</title>
        <authorList>
            <consortium name="The Broad Institute Genomics Platform"/>
            <consortium name="The Broad Institute Genome Sequencing Center for Infectious Disease"/>
            <person name="Wu L."/>
            <person name="Ma J."/>
        </authorList>
    </citation>
    <scope>NUCLEOTIDE SEQUENCE [LARGE SCALE GENOMIC DNA]</scope>
    <source>
        <strain evidence="3">KCTC 42644</strain>
    </source>
</reference>
<evidence type="ECO:0000313" key="3">
    <source>
        <dbReference type="Proteomes" id="UP001595615"/>
    </source>
</evidence>
<dbReference type="EMBL" id="JBHRXV010000004">
    <property type="protein sequence ID" value="MFC3712391.1"/>
    <property type="molecule type" value="Genomic_DNA"/>
</dbReference>
<comment type="caution">
    <text evidence="2">The sequence shown here is derived from an EMBL/GenBank/DDBJ whole genome shotgun (WGS) entry which is preliminary data.</text>
</comment>